<dbReference type="Pfam" id="PF16363">
    <property type="entry name" value="GDP_Man_Dehyd"/>
    <property type="match status" value="1"/>
</dbReference>
<keyword evidence="3" id="KW-1185">Reference proteome</keyword>
<dbReference type="EMBL" id="LUTY01000509">
    <property type="protein sequence ID" value="OAD23172.1"/>
    <property type="molecule type" value="Genomic_DNA"/>
</dbReference>
<feature type="domain" description="NAD(P)-binding" evidence="1">
    <location>
        <begin position="6"/>
        <end position="304"/>
    </location>
</feature>
<protein>
    <submittedName>
        <fullName evidence="2">UDP-glucose 4-epimerase</fullName>
    </submittedName>
</protein>
<evidence type="ECO:0000259" key="1">
    <source>
        <dbReference type="Pfam" id="PF16363"/>
    </source>
</evidence>
<dbReference type="Gene3D" id="3.40.50.720">
    <property type="entry name" value="NAD(P)-binding Rossmann-like Domain"/>
    <property type="match status" value="1"/>
</dbReference>
<accession>A0A0A6NZU1</accession>
<name>A0A0A6NZU1_9GAMM</name>
<dbReference type="InterPro" id="IPR036291">
    <property type="entry name" value="NAD(P)-bd_dom_sf"/>
</dbReference>
<dbReference type="SUPFAM" id="SSF51735">
    <property type="entry name" value="NAD(P)-binding Rossmann-fold domains"/>
    <property type="match status" value="1"/>
</dbReference>
<dbReference type="Proteomes" id="UP000076962">
    <property type="component" value="Unassembled WGS sequence"/>
</dbReference>
<proteinExistence type="predicted"/>
<dbReference type="AlphaFoldDB" id="A0A0A6NZU1"/>
<evidence type="ECO:0000313" key="3">
    <source>
        <dbReference type="Proteomes" id="UP000076962"/>
    </source>
</evidence>
<reference evidence="2 3" key="1">
    <citation type="submission" date="2016-05" db="EMBL/GenBank/DDBJ databases">
        <title>Single-cell genome of chain-forming Candidatus Thiomargarita nelsonii and comparison to other large sulfur-oxidizing bacteria.</title>
        <authorList>
            <person name="Winkel M."/>
            <person name="Salman V."/>
            <person name="Woyke T."/>
            <person name="Schulz-Vogt H."/>
            <person name="Richter M."/>
            <person name="Flood B."/>
            <person name="Bailey J."/>
            <person name="Amann R."/>
            <person name="Mussmann M."/>
        </authorList>
    </citation>
    <scope>NUCLEOTIDE SEQUENCE [LARGE SCALE GENOMIC DNA]</scope>
    <source>
        <strain evidence="2 3">THI036</strain>
    </source>
</reference>
<dbReference type="PRINTS" id="PR01713">
    <property type="entry name" value="NUCEPIMERASE"/>
</dbReference>
<dbReference type="Gene3D" id="3.90.25.10">
    <property type="entry name" value="UDP-galactose 4-epimerase, domain 1"/>
    <property type="match status" value="1"/>
</dbReference>
<dbReference type="PANTHER" id="PTHR43000">
    <property type="entry name" value="DTDP-D-GLUCOSE 4,6-DEHYDRATASE-RELATED"/>
    <property type="match status" value="1"/>
</dbReference>
<sequence>MQPNILVTGGAGFVGSHLVDALINQDYKLRVLDNFSTGQWENLTHNNEKLEIIKGDVRDLESVMAAIKGVKWIFHQAAFVSAPLSIKQPQVSFENNLLGTFNLFEAVRRQGSLARIIFASSAAVYGDNQSLPLHENLPCFPLNPYAFEKNAAEQLAVLYEKLYKVSSVALRYFNIYGPRQSANSPYSGVISKFIDQLKTGKQLTIYGDGEQTRDFIYINDVVSANIEAMKKVPPGAHLFNVATGKSVTINQLVKSLQKILKTVMETQYQSSREGDIYHSLADIRKISEQLGWYPKWDLEQGLTEWLR</sequence>
<comment type="caution">
    <text evidence="2">The sequence shown here is derived from an EMBL/GenBank/DDBJ whole genome shotgun (WGS) entry which is preliminary data.</text>
</comment>
<gene>
    <name evidence="2" type="ORF">THIOM_001000</name>
</gene>
<evidence type="ECO:0000313" key="2">
    <source>
        <dbReference type="EMBL" id="OAD23172.1"/>
    </source>
</evidence>
<dbReference type="PATRIC" id="fig|1003181.4.peg.1414"/>
<organism evidence="2 3">
    <name type="scientific">Candidatus Thiomargarita nelsonii</name>
    <dbReference type="NCBI Taxonomy" id="1003181"/>
    <lineage>
        <taxon>Bacteria</taxon>
        <taxon>Pseudomonadati</taxon>
        <taxon>Pseudomonadota</taxon>
        <taxon>Gammaproteobacteria</taxon>
        <taxon>Thiotrichales</taxon>
        <taxon>Thiotrichaceae</taxon>
        <taxon>Thiomargarita</taxon>
    </lineage>
</organism>
<dbReference type="InterPro" id="IPR016040">
    <property type="entry name" value="NAD(P)-bd_dom"/>
</dbReference>